<protein>
    <recommendedName>
        <fullName evidence="4">PepSY domain-containing protein</fullName>
    </recommendedName>
</protein>
<evidence type="ECO:0000313" key="2">
    <source>
        <dbReference type="EMBL" id="MCL1144231.1"/>
    </source>
</evidence>
<accession>A0A9X1ZY10</accession>
<comment type="caution">
    <text evidence="2">The sequence shown here is derived from an EMBL/GenBank/DDBJ whole genome shotgun (WGS) entry which is preliminary data.</text>
</comment>
<name>A0A9X1ZY10_9GAMM</name>
<organism evidence="2 3">
    <name type="scientific">Shewanella gaetbuli</name>
    <dbReference type="NCBI Taxonomy" id="220752"/>
    <lineage>
        <taxon>Bacteria</taxon>
        <taxon>Pseudomonadati</taxon>
        <taxon>Pseudomonadota</taxon>
        <taxon>Gammaproteobacteria</taxon>
        <taxon>Alteromonadales</taxon>
        <taxon>Shewanellaceae</taxon>
        <taxon>Shewanella</taxon>
    </lineage>
</organism>
<dbReference type="EMBL" id="JAKIKP010000017">
    <property type="protein sequence ID" value="MCL1144231.1"/>
    <property type="molecule type" value="Genomic_DNA"/>
</dbReference>
<feature type="signal peptide" evidence="1">
    <location>
        <begin position="1"/>
        <end position="17"/>
    </location>
</feature>
<keyword evidence="3" id="KW-1185">Reference proteome</keyword>
<dbReference type="AlphaFoldDB" id="A0A9X1ZY10"/>
<sequence>MVRLLVSLCFFPFMAMAAPSIHSLLAQDGLVNPVSVMEQWEQQQKGTLCGFGLDIENEQLVYLLSAINIDSKEVYQLEFNAQDGALLDETSKPYEGKEIEQLHAVSLMRDKNISFSSLVTMAIHNQSGYLLQADLDHDLSISYLELQMLNNEAKNVIAFDIENLRPLPLLKWD</sequence>
<gene>
    <name evidence="2" type="ORF">L2672_16250</name>
</gene>
<evidence type="ECO:0000313" key="3">
    <source>
        <dbReference type="Proteomes" id="UP001139333"/>
    </source>
</evidence>
<evidence type="ECO:0008006" key="4">
    <source>
        <dbReference type="Google" id="ProtNLM"/>
    </source>
</evidence>
<dbReference type="RefSeq" id="WP_248996897.1">
    <property type="nucleotide sequence ID" value="NZ_JAKIKP010000017.1"/>
</dbReference>
<proteinExistence type="predicted"/>
<dbReference type="Proteomes" id="UP001139333">
    <property type="component" value="Unassembled WGS sequence"/>
</dbReference>
<feature type="chain" id="PRO_5040949149" description="PepSY domain-containing protein" evidence="1">
    <location>
        <begin position="18"/>
        <end position="173"/>
    </location>
</feature>
<evidence type="ECO:0000256" key="1">
    <source>
        <dbReference type="SAM" id="SignalP"/>
    </source>
</evidence>
<keyword evidence="1" id="KW-0732">Signal</keyword>
<reference evidence="2" key="1">
    <citation type="submission" date="2022-01" db="EMBL/GenBank/DDBJ databases">
        <title>Whole genome-based taxonomy of the Shewanellaceae.</title>
        <authorList>
            <person name="Martin-Rodriguez A.J."/>
        </authorList>
    </citation>
    <scope>NUCLEOTIDE SEQUENCE</scope>
    <source>
        <strain evidence="2">DSM 16422</strain>
    </source>
</reference>